<dbReference type="STRING" id="28377.ENSACAP00000000825"/>
<dbReference type="GO" id="GO:0034987">
    <property type="term" value="F:immunoglobulin receptor binding"/>
    <property type="evidence" value="ECO:0000318"/>
    <property type="project" value="GO_Central"/>
</dbReference>
<keyword evidence="1" id="KW-0393">Immunoglobulin domain</keyword>
<dbReference type="InterPro" id="IPR003597">
    <property type="entry name" value="Ig_C1-set"/>
</dbReference>
<dbReference type="GO" id="GO:0006958">
    <property type="term" value="P:complement activation, classical pathway"/>
    <property type="evidence" value="ECO:0000318"/>
    <property type="project" value="GO_Central"/>
</dbReference>
<evidence type="ECO:0000256" key="1">
    <source>
        <dbReference type="ARBA" id="ARBA00023319"/>
    </source>
</evidence>
<dbReference type="GO" id="GO:0042571">
    <property type="term" value="C:immunoglobulin complex, circulating"/>
    <property type="evidence" value="ECO:0000318"/>
    <property type="project" value="GO_Central"/>
</dbReference>
<name>H9G4D3_ANOCA</name>
<dbReference type="GeneTree" id="ENSGT00940000161491"/>
<keyword evidence="2" id="KW-0812">Transmembrane</keyword>
<feature type="domain" description="Ig-like" evidence="3">
    <location>
        <begin position="51"/>
        <end position="140"/>
    </location>
</feature>
<dbReference type="SUPFAM" id="SSF48726">
    <property type="entry name" value="Immunoglobulin"/>
    <property type="match status" value="3"/>
</dbReference>
<dbReference type="InterPro" id="IPR007110">
    <property type="entry name" value="Ig-like_dom"/>
</dbReference>
<dbReference type="HOGENOM" id="CLU_030625_3_0_1"/>
<dbReference type="AlphaFoldDB" id="H9G4D3"/>
<feature type="domain" description="Ig-like" evidence="3">
    <location>
        <begin position="156"/>
        <end position="262"/>
    </location>
</feature>
<feature type="domain" description="Ig-like" evidence="3">
    <location>
        <begin position="268"/>
        <end position="369"/>
    </location>
</feature>
<keyword evidence="5" id="KW-1185">Reference proteome</keyword>
<dbReference type="InterPro" id="IPR013783">
    <property type="entry name" value="Ig-like_fold"/>
</dbReference>
<organism evidence="4 5">
    <name type="scientific">Anolis carolinensis</name>
    <name type="common">Green anole</name>
    <name type="synonym">American chameleon</name>
    <dbReference type="NCBI Taxonomy" id="28377"/>
    <lineage>
        <taxon>Eukaryota</taxon>
        <taxon>Metazoa</taxon>
        <taxon>Chordata</taxon>
        <taxon>Craniata</taxon>
        <taxon>Vertebrata</taxon>
        <taxon>Euteleostomi</taxon>
        <taxon>Lepidosauria</taxon>
        <taxon>Squamata</taxon>
        <taxon>Bifurcata</taxon>
        <taxon>Unidentata</taxon>
        <taxon>Episquamata</taxon>
        <taxon>Toxicofera</taxon>
        <taxon>Iguania</taxon>
        <taxon>Dactyloidae</taxon>
        <taxon>Anolis</taxon>
    </lineage>
</organism>
<dbReference type="FunFam" id="2.60.40.10:FF:000998">
    <property type="entry name" value="Immunoglobulin heavy constant epsilon"/>
    <property type="match status" value="1"/>
</dbReference>
<evidence type="ECO:0000259" key="3">
    <source>
        <dbReference type="PROSITE" id="PS50835"/>
    </source>
</evidence>
<dbReference type="InterPro" id="IPR003006">
    <property type="entry name" value="Ig/MHC_CS"/>
</dbReference>
<dbReference type="FunCoup" id="H9G4D3">
    <property type="interactions" value="4"/>
</dbReference>
<dbReference type="CDD" id="cd00098">
    <property type="entry name" value="IgC1"/>
    <property type="match status" value="1"/>
</dbReference>
<dbReference type="Pfam" id="PF00047">
    <property type="entry name" value="ig"/>
    <property type="match status" value="1"/>
</dbReference>
<protein>
    <submittedName>
        <fullName evidence="4">Immunoglobulin heavy constant mu</fullName>
    </submittedName>
</protein>
<reference evidence="4" key="3">
    <citation type="submission" date="2025-09" db="UniProtKB">
        <authorList>
            <consortium name="Ensembl"/>
        </authorList>
    </citation>
    <scope>IDENTIFICATION</scope>
</reference>
<dbReference type="GO" id="GO:0019731">
    <property type="term" value="P:antibacterial humoral response"/>
    <property type="evidence" value="ECO:0000318"/>
    <property type="project" value="GO_Central"/>
</dbReference>
<dbReference type="InterPro" id="IPR036179">
    <property type="entry name" value="Ig-like_dom_sf"/>
</dbReference>
<reference evidence="4" key="1">
    <citation type="submission" date="2009-12" db="EMBL/GenBank/DDBJ databases">
        <title>The Genome Sequence of Anolis carolinensis (Green Anole Lizard).</title>
        <authorList>
            <consortium name="The Genome Sequencing Platform"/>
            <person name="Di Palma F."/>
            <person name="Alfoldi J."/>
            <person name="Heiman D."/>
            <person name="Young S."/>
            <person name="Grabherr M."/>
            <person name="Johnson J."/>
            <person name="Lander E.S."/>
            <person name="Lindblad-Toh K."/>
        </authorList>
    </citation>
    <scope>NUCLEOTIDE SEQUENCE [LARGE SCALE GENOMIC DNA]</scope>
    <source>
        <strain evidence="4">JBL SC #1</strain>
    </source>
</reference>
<dbReference type="Proteomes" id="UP000001646">
    <property type="component" value="Unplaced"/>
</dbReference>
<dbReference type="InterPro" id="IPR013151">
    <property type="entry name" value="Immunoglobulin_dom"/>
</dbReference>
<dbReference type="InterPro" id="IPR050380">
    <property type="entry name" value="Immune_Resp_Modulators"/>
</dbReference>
<accession>H9G4D3</accession>
<dbReference type="SMART" id="SM00407">
    <property type="entry name" value="IGc1"/>
    <property type="match status" value="3"/>
</dbReference>
<dbReference type="Gene3D" id="2.60.40.10">
    <property type="entry name" value="Immunoglobulins"/>
    <property type="match status" value="3"/>
</dbReference>
<keyword evidence="2" id="KW-1133">Transmembrane helix</keyword>
<dbReference type="CDD" id="cd05768">
    <property type="entry name" value="IgC1_CH3_IgAGD_CH4_IgAEM"/>
    <property type="match status" value="1"/>
</dbReference>
<dbReference type="Ensembl" id="ENSACAT00000000851.4">
    <property type="protein sequence ID" value="ENSACAP00000000825.4"/>
    <property type="gene ID" value="ENSACAG00000000812.4"/>
</dbReference>
<dbReference type="PANTHER" id="PTHR23411">
    <property type="entry name" value="TAPASIN"/>
    <property type="match status" value="1"/>
</dbReference>
<dbReference type="FunFam" id="2.60.40.10:FF:000463">
    <property type="entry name" value="Immunoglobulin heavy constant gamma 1"/>
    <property type="match status" value="1"/>
</dbReference>
<evidence type="ECO:0000256" key="2">
    <source>
        <dbReference type="SAM" id="Phobius"/>
    </source>
</evidence>
<dbReference type="PROSITE" id="PS00290">
    <property type="entry name" value="IG_MHC"/>
    <property type="match status" value="1"/>
</dbReference>
<dbReference type="InParanoid" id="H9G4D3"/>
<dbReference type="Bgee" id="ENSACAG00000000812">
    <property type="expression patterns" value="Expressed in lung and 9 other cell types or tissues"/>
</dbReference>
<reference evidence="4" key="2">
    <citation type="submission" date="2025-08" db="UniProtKB">
        <authorList>
            <consortium name="Ensembl"/>
        </authorList>
    </citation>
    <scope>IDENTIFICATION</scope>
</reference>
<dbReference type="Pfam" id="PF07654">
    <property type="entry name" value="C1-set"/>
    <property type="match status" value="2"/>
</dbReference>
<sequence>MASSQTAVSVTDWKARSAFYCKAKHPSGDREIAVRACSPMGCLTDMAVRAPPVKAFSSAYLNATITCEALRLDTQKTTLKWYRNEELLDSGFETTKPTLNSQGCYNMRSKLIVTKEDWLSGVKFYCEVQNLKYNNTLVISLYDVCPDSGPCNGDDIRVETIAPTYADIYQTSSAKLTCRISNIPYGQELTELNVTWTQEPGHKILNTEYGKPTDQGNGMQYIDATATVCATEWRSGQTFSCKVNFPGALPKPVEKKLRKTISGIPHTPSVYVLPPPSDQLTLRESATLTCLVKNFNPADLFMKWLHNDQPVSSLHYFNSEPQPESKQSEGYFAYSMLNINEQDWSAGDSFTCVVGHETLPFNTTQKTIDKNTAYLDGIVDTEEDEEFQNISSVLSTFIILFLVSLFYSATVTVIKVK</sequence>
<proteinExistence type="predicted"/>
<evidence type="ECO:0000313" key="5">
    <source>
        <dbReference type="Proteomes" id="UP000001646"/>
    </source>
</evidence>
<feature type="transmembrane region" description="Helical" evidence="2">
    <location>
        <begin position="393"/>
        <end position="414"/>
    </location>
</feature>
<evidence type="ECO:0000313" key="4">
    <source>
        <dbReference type="Ensembl" id="ENSACAP00000000825.4"/>
    </source>
</evidence>
<dbReference type="GO" id="GO:0003823">
    <property type="term" value="F:antigen binding"/>
    <property type="evidence" value="ECO:0000318"/>
    <property type="project" value="GO_Central"/>
</dbReference>
<keyword evidence="2" id="KW-0472">Membrane</keyword>
<dbReference type="PROSITE" id="PS50835">
    <property type="entry name" value="IG_LIKE"/>
    <property type="match status" value="3"/>
</dbReference>
<dbReference type="eggNOG" id="ENOG502R54U">
    <property type="taxonomic scope" value="Eukaryota"/>
</dbReference>